<evidence type="ECO:0000256" key="10">
    <source>
        <dbReference type="ARBA" id="ARBA00023033"/>
    </source>
</evidence>
<dbReference type="GO" id="GO:0046872">
    <property type="term" value="F:metal ion binding"/>
    <property type="evidence" value="ECO:0007669"/>
    <property type="project" value="UniProtKB-KW"/>
</dbReference>
<evidence type="ECO:0000256" key="7">
    <source>
        <dbReference type="ARBA" id="ARBA00022989"/>
    </source>
</evidence>
<keyword evidence="6" id="KW-0479">Metal-binding</keyword>
<evidence type="ECO:0000313" key="15">
    <source>
        <dbReference type="Proteomes" id="UP000298616"/>
    </source>
</evidence>
<dbReference type="GO" id="GO:0006629">
    <property type="term" value="P:lipid metabolic process"/>
    <property type="evidence" value="ECO:0007669"/>
    <property type="project" value="InterPro"/>
</dbReference>
<keyword evidence="8" id="KW-0560">Oxidoreductase</keyword>
<dbReference type="EMBL" id="CP028923">
    <property type="protein sequence ID" value="QCK13819.1"/>
    <property type="molecule type" value="Genomic_DNA"/>
</dbReference>
<dbReference type="CDD" id="cd03512">
    <property type="entry name" value="Alkane-hydroxylase"/>
    <property type="match status" value="1"/>
</dbReference>
<evidence type="ECO:0000259" key="13">
    <source>
        <dbReference type="Pfam" id="PF00487"/>
    </source>
</evidence>
<keyword evidence="10 14" id="KW-0503">Monooxygenase</keyword>
<evidence type="ECO:0000256" key="6">
    <source>
        <dbReference type="ARBA" id="ARBA00022723"/>
    </source>
</evidence>
<sequence length="350" mass="40685">MKFLKYFLVLILPILVVISYYQLGLSTYLPVIFAFIVIPLLELLFKPDPENITETEEELRKKDVRYDIMVYSMVPIQYAVLILFLINFTMLDLKVYEQIGMILGMGMMCGVVGINVAHELGHRKKTHEKMMSKMLLLTSLYMHFYIEHNRGHHKNVSTPEDPASAHYGESVYEFYFRSIINSYRSAWEIANKQLEKKGLSVVSLKNEMLQYQLLQIAFLVMIFLVFGIKGLLGFVGAAIVGILLLETVNYIEHYGLQRRQISNGRYERVLPMHSWNSDHVVGRLMLFELSRHSDHHYIASRPYQILKHHDNSPQMPTGYPGMMILSLIPPLWFNIMNKKVREIQNFASST</sequence>
<feature type="transmembrane region" description="Helical" evidence="12">
    <location>
        <begin position="66"/>
        <end position="86"/>
    </location>
</feature>
<keyword evidence="5 12" id="KW-0812">Transmembrane</keyword>
<keyword evidence="9" id="KW-0408">Iron</keyword>
<dbReference type="InterPro" id="IPR005804">
    <property type="entry name" value="FA_desaturase_dom"/>
</dbReference>
<feature type="transmembrane region" description="Helical" evidence="12">
    <location>
        <begin position="317"/>
        <end position="335"/>
    </location>
</feature>
<feature type="transmembrane region" description="Helical" evidence="12">
    <location>
        <begin position="29"/>
        <end position="45"/>
    </location>
</feature>
<dbReference type="Proteomes" id="UP000298616">
    <property type="component" value="Chromosome"/>
</dbReference>
<dbReference type="AlphaFoldDB" id="A0A4D7JBR2"/>
<evidence type="ECO:0000256" key="3">
    <source>
        <dbReference type="ARBA" id="ARBA00022475"/>
    </source>
</evidence>
<dbReference type="GO" id="GO:0005886">
    <property type="term" value="C:plasma membrane"/>
    <property type="evidence" value="ECO:0007669"/>
    <property type="project" value="UniProtKB-SubCell"/>
</dbReference>
<dbReference type="GO" id="GO:0004497">
    <property type="term" value="F:monooxygenase activity"/>
    <property type="evidence" value="ECO:0007669"/>
    <property type="project" value="UniProtKB-KW"/>
</dbReference>
<evidence type="ECO:0000256" key="4">
    <source>
        <dbReference type="ARBA" id="ARBA00022519"/>
    </source>
</evidence>
<gene>
    <name evidence="14" type="ORF">DCC35_03110</name>
</gene>
<keyword evidence="7 12" id="KW-1133">Transmembrane helix</keyword>
<feature type="transmembrane region" description="Helical" evidence="12">
    <location>
        <begin position="7"/>
        <end position="23"/>
    </location>
</feature>
<evidence type="ECO:0000256" key="11">
    <source>
        <dbReference type="ARBA" id="ARBA00023136"/>
    </source>
</evidence>
<dbReference type="RefSeq" id="WP_137089413.1">
    <property type="nucleotide sequence ID" value="NZ_CP028923.1"/>
</dbReference>
<comment type="similarity">
    <text evidence="2">Belongs to the fatty acid desaturase type 1 family. AlkB subfamily.</text>
</comment>
<evidence type="ECO:0000256" key="1">
    <source>
        <dbReference type="ARBA" id="ARBA00004429"/>
    </source>
</evidence>
<dbReference type="Pfam" id="PF00487">
    <property type="entry name" value="FA_desaturase"/>
    <property type="match status" value="1"/>
</dbReference>
<evidence type="ECO:0000256" key="9">
    <source>
        <dbReference type="ARBA" id="ARBA00023004"/>
    </source>
</evidence>
<feature type="domain" description="Fatty acid desaturase" evidence="13">
    <location>
        <begin position="101"/>
        <end position="321"/>
    </location>
</feature>
<keyword evidence="11 12" id="KW-0472">Membrane</keyword>
<accession>A0A4D7JBR2</accession>
<keyword evidence="3" id="KW-1003">Cell membrane</keyword>
<comment type="subcellular location">
    <subcellularLocation>
        <location evidence="1">Cell inner membrane</location>
        <topology evidence="1">Multi-pass membrane protein</topology>
    </subcellularLocation>
</comment>
<evidence type="ECO:0000313" key="14">
    <source>
        <dbReference type="EMBL" id="QCK13819.1"/>
    </source>
</evidence>
<reference evidence="14 15" key="1">
    <citation type="submission" date="2018-04" db="EMBL/GenBank/DDBJ databases">
        <title>Complete genome uncultured novel isolate.</title>
        <authorList>
            <person name="Merlino G."/>
        </authorList>
    </citation>
    <scope>NUCLEOTIDE SEQUENCE [LARGE SCALE GENOMIC DNA]</scope>
    <source>
        <strain evidence="15">R1DC9</strain>
    </source>
</reference>
<dbReference type="KEGG" id="fpf:DCC35_03110"/>
<dbReference type="PANTHER" id="PTHR38674:SF1">
    <property type="entry name" value="ALKANE 1-MONOOXYGENASE 1"/>
    <property type="match status" value="1"/>
</dbReference>
<evidence type="ECO:0000256" key="12">
    <source>
        <dbReference type="SAM" id="Phobius"/>
    </source>
</evidence>
<keyword evidence="15" id="KW-1185">Reference proteome</keyword>
<dbReference type="OrthoDB" id="4759734at2"/>
<dbReference type="InterPro" id="IPR033885">
    <property type="entry name" value="AlkB/XylM"/>
</dbReference>
<proteinExistence type="inferred from homology"/>
<keyword evidence="4" id="KW-0997">Cell inner membrane</keyword>
<evidence type="ECO:0000256" key="8">
    <source>
        <dbReference type="ARBA" id="ARBA00023002"/>
    </source>
</evidence>
<feature type="transmembrane region" description="Helical" evidence="12">
    <location>
        <begin position="98"/>
        <end position="118"/>
    </location>
</feature>
<protein>
    <submittedName>
        <fullName evidence="14">Alkane 1-monooxygenase</fullName>
    </submittedName>
</protein>
<evidence type="ECO:0000256" key="2">
    <source>
        <dbReference type="ARBA" id="ARBA00010823"/>
    </source>
</evidence>
<evidence type="ECO:0000256" key="5">
    <source>
        <dbReference type="ARBA" id="ARBA00022692"/>
    </source>
</evidence>
<dbReference type="PANTHER" id="PTHR38674">
    <property type="entry name" value="ALKANE 1-MONOOXYGENASE 1"/>
    <property type="match status" value="1"/>
</dbReference>
<name>A0A4D7JBR2_9BACT</name>
<organism evidence="14 15">
    <name type="scientific">Mangrovivirga cuniculi</name>
    <dbReference type="NCBI Taxonomy" id="2715131"/>
    <lineage>
        <taxon>Bacteria</taxon>
        <taxon>Pseudomonadati</taxon>
        <taxon>Bacteroidota</taxon>
        <taxon>Cytophagia</taxon>
        <taxon>Cytophagales</taxon>
        <taxon>Mangrovivirgaceae</taxon>
        <taxon>Mangrovivirga</taxon>
    </lineage>
</organism>